<dbReference type="Proteomes" id="UP000053676">
    <property type="component" value="Unassembled WGS sequence"/>
</dbReference>
<accession>W2T9A0</accession>
<dbReference type="GO" id="GO:1902884">
    <property type="term" value="P:positive regulation of response to oxidative stress"/>
    <property type="evidence" value="ECO:0007669"/>
    <property type="project" value="InterPro"/>
</dbReference>
<dbReference type="Pfam" id="PF03567">
    <property type="entry name" value="Sulfotransfer_2"/>
    <property type="match status" value="1"/>
</dbReference>
<evidence type="ECO:0000313" key="3">
    <source>
        <dbReference type="Proteomes" id="UP000053676"/>
    </source>
</evidence>
<dbReference type="InterPro" id="IPR005331">
    <property type="entry name" value="Sulfotransferase"/>
</dbReference>
<evidence type="ECO:0000256" key="1">
    <source>
        <dbReference type="SAM" id="MobiDB-lite"/>
    </source>
</evidence>
<dbReference type="EMBL" id="KI660164">
    <property type="protein sequence ID" value="ETN77567.1"/>
    <property type="molecule type" value="Genomic_DNA"/>
</dbReference>
<protein>
    <submittedName>
        <fullName evidence="2">Uncharacterized protein</fullName>
    </submittedName>
</protein>
<evidence type="ECO:0000313" key="2">
    <source>
        <dbReference type="EMBL" id="ETN77567.1"/>
    </source>
</evidence>
<dbReference type="GO" id="GO:0047756">
    <property type="term" value="F:chondroitin 4-sulfotransferase activity"/>
    <property type="evidence" value="ECO:0007669"/>
    <property type="project" value="InterPro"/>
</dbReference>
<dbReference type="OrthoDB" id="10377876at2759"/>
<name>W2T9A0_NECAM</name>
<organism evidence="2 3">
    <name type="scientific">Necator americanus</name>
    <name type="common">Human hookworm</name>
    <dbReference type="NCBI Taxonomy" id="51031"/>
    <lineage>
        <taxon>Eukaryota</taxon>
        <taxon>Metazoa</taxon>
        <taxon>Ecdysozoa</taxon>
        <taxon>Nematoda</taxon>
        <taxon>Chromadorea</taxon>
        <taxon>Rhabditida</taxon>
        <taxon>Rhabditina</taxon>
        <taxon>Rhabditomorpha</taxon>
        <taxon>Strongyloidea</taxon>
        <taxon>Ancylostomatidae</taxon>
        <taxon>Bunostominae</taxon>
        <taxon>Necator</taxon>
    </lineage>
</organism>
<feature type="region of interest" description="Disordered" evidence="1">
    <location>
        <begin position="220"/>
        <end position="265"/>
    </location>
</feature>
<dbReference type="KEGG" id="nai:NECAME_10976"/>
<sequence length="282" mass="31376">MFARLPSLSFEIEVEPTDVAGRILKDKVDTTPFYKEYLIKPFIPLEQHHLISAEHSIAACQIRGVLPLFQCDLFRHLNNQENFRQDNISSCDAAMTTSSAALENVKRMVLVENPLSRFITTYIDMCTSDDEENPKNCLGCIGSLNIFCFLSKLHNILNRTSISLTLDYEDNLVSHFAPASWFCNFPVDFANYTIVKYSHGYKRKLSQQVEKFLHRAGVGQEVTDHNQEGADDKDEKKELDGTGAGSQMGGASGAEGGGTSAGGGNEDIRVTKFCASYSHFCH</sequence>
<dbReference type="PANTHER" id="PTHR22900:SF5">
    <property type="entry name" value="PROTEIN CBG14245"/>
    <property type="match status" value="1"/>
</dbReference>
<dbReference type="GO" id="GO:0050650">
    <property type="term" value="P:chondroitin sulfate proteoglycan biosynthetic process"/>
    <property type="evidence" value="ECO:0007669"/>
    <property type="project" value="InterPro"/>
</dbReference>
<dbReference type="PANTHER" id="PTHR22900">
    <property type="entry name" value="PROTEIN CBG14245-RELATED"/>
    <property type="match status" value="1"/>
</dbReference>
<dbReference type="GO" id="GO:0016020">
    <property type="term" value="C:membrane"/>
    <property type="evidence" value="ECO:0007669"/>
    <property type="project" value="InterPro"/>
</dbReference>
<dbReference type="AlphaFoldDB" id="W2T9A0"/>
<dbReference type="InterPro" id="IPR007669">
    <property type="entry name" value="Chst-1-like"/>
</dbReference>
<gene>
    <name evidence="2" type="ORF">NECAME_10976</name>
</gene>
<feature type="compositionally biased region" description="Basic and acidic residues" evidence="1">
    <location>
        <begin position="222"/>
        <end position="240"/>
    </location>
</feature>
<proteinExistence type="predicted"/>
<keyword evidence="3" id="KW-1185">Reference proteome</keyword>
<reference evidence="3" key="1">
    <citation type="journal article" date="2014" name="Nat. Genet.">
        <title>Genome of the human hookworm Necator americanus.</title>
        <authorList>
            <person name="Tang Y.T."/>
            <person name="Gao X."/>
            <person name="Rosa B.A."/>
            <person name="Abubucker S."/>
            <person name="Hallsworth-Pepin K."/>
            <person name="Martin J."/>
            <person name="Tyagi R."/>
            <person name="Heizer E."/>
            <person name="Zhang X."/>
            <person name="Bhonagiri-Palsikar V."/>
            <person name="Minx P."/>
            <person name="Warren W.C."/>
            <person name="Wang Q."/>
            <person name="Zhan B."/>
            <person name="Hotez P.J."/>
            <person name="Sternberg P.W."/>
            <person name="Dougall A."/>
            <person name="Gaze S.T."/>
            <person name="Mulvenna J."/>
            <person name="Sotillo J."/>
            <person name="Ranganathan S."/>
            <person name="Rabelo E.M."/>
            <person name="Wilson R.K."/>
            <person name="Felgner P.L."/>
            <person name="Bethony J."/>
            <person name="Hawdon J.M."/>
            <person name="Gasser R.B."/>
            <person name="Loukas A."/>
            <person name="Mitreva M."/>
        </authorList>
    </citation>
    <scope>NUCLEOTIDE SEQUENCE [LARGE SCALE GENOMIC DNA]</scope>
</reference>
<feature type="compositionally biased region" description="Gly residues" evidence="1">
    <location>
        <begin position="242"/>
        <end position="265"/>
    </location>
</feature>